<name>A0A8I6YML8_HORVV</name>
<dbReference type="Proteomes" id="UP000011116">
    <property type="component" value="Chromosome 5H"/>
</dbReference>
<evidence type="ECO:0000313" key="1">
    <source>
        <dbReference type="EnsemblPlants" id="HORVU.MOREX.r3.5HG0425430.1.CDS1"/>
    </source>
</evidence>
<accession>A0A8I6YML8</accession>
<organism evidence="1 2">
    <name type="scientific">Hordeum vulgare subsp. vulgare</name>
    <name type="common">Domesticated barley</name>
    <dbReference type="NCBI Taxonomy" id="112509"/>
    <lineage>
        <taxon>Eukaryota</taxon>
        <taxon>Viridiplantae</taxon>
        <taxon>Streptophyta</taxon>
        <taxon>Embryophyta</taxon>
        <taxon>Tracheophyta</taxon>
        <taxon>Spermatophyta</taxon>
        <taxon>Magnoliopsida</taxon>
        <taxon>Liliopsida</taxon>
        <taxon>Poales</taxon>
        <taxon>Poaceae</taxon>
        <taxon>BOP clade</taxon>
        <taxon>Pooideae</taxon>
        <taxon>Triticodae</taxon>
        <taxon>Triticeae</taxon>
        <taxon>Hordeinae</taxon>
        <taxon>Hordeum</taxon>
    </lineage>
</organism>
<dbReference type="Gramene" id="HORVU.MOREX.r3.5HG0425430.1">
    <property type="protein sequence ID" value="HORVU.MOREX.r3.5HG0425430.1.CDS1"/>
    <property type="gene ID" value="HORVU.MOREX.r3.5HG0425430"/>
</dbReference>
<proteinExistence type="predicted"/>
<reference evidence="1" key="2">
    <citation type="submission" date="2020-10" db="EMBL/GenBank/DDBJ databases">
        <authorList>
            <person name="Scholz U."/>
            <person name="Mascher M."/>
            <person name="Fiebig A."/>
        </authorList>
    </citation>
    <scope>NUCLEOTIDE SEQUENCE [LARGE SCALE GENOMIC DNA]</scope>
    <source>
        <strain evidence="1">cv. Morex</strain>
    </source>
</reference>
<protein>
    <submittedName>
        <fullName evidence="1">Uncharacterized protein</fullName>
    </submittedName>
</protein>
<dbReference type="Gramene" id="HORVU.MOREX.r2.5HG0353510.1">
    <property type="protein sequence ID" value="HORVU.MOREX.r2.5HG0353510.1.CDS.1"/>
    <property type="gene ID" value="HORVU.MOREX.r2.5HG0353510"/>
</dbReference>
<reference evidence="1" key="3">
    <citation type="submission" date="2022-01" db="UniProtKB">
        <authorList>
            <consortium name="EnsemblPlants"/>
        </authorList>
    </citation>
    <scope>IDENTIFICATION</scope>
    <source>
        <strain evidence="1">subsp. vulgare</strain>
    </source>
</reference>
<dbReference type="EnsemblPlants" id="HORVU.MOREX.r3.5HG0425430.1">
    <property type="protein sequence ID" value="HORVU.MOREX.r3.5HG0425430.1.CDS1"/>
    <property type="gene ID" value="HORVU.MOREX.r3.5HG0425430"/>
</dbReference>
<keyword evidence="2" id="KW-1185">Reference proteome</keyword>
<dbReference type="AlphaFoldDB" id="A0A8I6YML8"/>
<evidence type="ECO:0000313" key="2">
    <source>
        <dbReference type="Proteomes" id="UP000011116"/>
    </source>
</evidence>
<reference evidence="2" key="1">
    <citation type="journal article" date="2012" name="Nature">
        <title>A physical, genetic and functional sequence assembly of the barley genome.</title>
        <authorList>
            <consortium name="The International Barley Genome Sequencing Consortium"/>
            <person name="Mayer K.F."/>
            <person name="Waugh R."/>
            <person name="Brown J.W."/>
            <person name="Schulman A."/>
            <person name="Langridge P."/>
            <person name="Platzer M."/>
            <person name="Fincher G.B."/>
            <person name="Muehlbauer G.J."/>
            <person name="Sato K."/>
            <person name="Close T.J."/>
            <person name="Wise R.P."/>
            <person name="Stein N."/>
        </authorList>
    </citation>
    <scope>NUCLEOTIDE SEQUENCE [LARGE SCALE GENOMIC DNA]</scope>
    <source>
        <strain evidence="2">cv. Morex</strain>
    </source>
</reference>
<sequence>MGRRPPPQPTAEVSLAAVSHCVATRGRCLLLCQARIGFLACSGCHLPVCRFCRDGSKNAGDRAQIHQKRKEDEIPSRVLAQIDGHVQL</sequence>